<comment type="caution">
    <text evidence="2">The sequence shown here is derived from an EMBL/GenBank/DDBJ whole genome shotgun (WGS) entry which is preliminary data.</text>
</comment>
<reference evidence="2" key="1">
    <citation type="submission" date="2020-10" db="EMBL/GenBank/DDBJ databases">
        <authorList>
            <person name="Gilroy R."/>
        </authorList>
    </citation>
    <scope>NUCLEOTIDE SEQUENCE</scope>
    <source>
        <strain evidence="2">ChiBcec2-4451</strain>
    </source>
</reference>
<reference evidence="2" key="2">
    <citation type="journal article" date="2021" name="PeerJ">
        <title>Extensive microbial diversity within the chicken gut microbiome revealed by metagenomics and culture.</title>
        <authorList>
            <person name="Gilroy R."/>
            <person name="Ravi A."/>
            <person name="Getino M."/>
            <person name="Pursley I."/>
            <person name="Horton D.L."/>
            <person name="Alikhan N.F."/>
            <person name="Baker D."/>
            <person name="Gharbi K."/>
            <person name="Hall N."/>
            <person name="Watson M."/>
            <person name="Adriaenssens E.M."/>
            <person name="Foster-Nyarko E."/>
            <person name="Jarju S."/>
            <person name="Secka A."/>
            <person name="Antonio M."/>
            <person name="Oren A."/>
            <person name="Chaudhuri R.R."/>
            <person name="La Ragione R."/>
            <person name="Hildebrand F."/>
            <person name="Pallen M.J."/>
        </authorList>
    </citation>
    <scope>NUCLEOTIDE SEQUENCE</scope>
    <source>
        <strain evidence="2">ChiBcec2-4451</strain>
    </source>
</reference>
<accession>A0A9D1NTC4</accession>
<dbReference type="PANTHER" id="PTHR34825:SF1">
    <property type="entry name" value="AAA-ATPASE-LIKE DOMAIN-CONTAINING PROTEIN"/>
    <property type="match status" value="1"/>
</dbReference>
<dbReference type="Pfam" id="PF09820">
    <property type="entry name" value="AAA-ATPase_like"/>
    <property type="match status" value="1"/>
</dbReference>
<dbReference type="EMBL" id="DVON01000120">
    <property type="protein sequence ID" value="HIV12604.1"/>
    <property type="molecule type" value="Genomic_DNA"/>
</dbReference>
<evidence type="ECO:0000313" key="2">
    <source>
        <dbReference type="EMBL" id="HIV12604.1"/>
    </source>
</evidence>
<protein>
    <submittedName>
        <fullName evidence="2">AAA family ATPase</fullName>
    </submittedName>
</protein>
<dbReference type="PANTHER" id="PTHR34825">
    <property type="entry name" value="CONSERVED PROTEIN, WITH A WEAK D-GALACTARATE DEHYDRATASE/ALTRONATE HYDROLASE DOMAIN"/>
    <property type="match status" value="1"/>
</dbReference>
<feature type="non-terminal residue" evidence="2">
    <location>
        <position position="58"/>
    </location>
</feature>
<dbReference type="AlphaFoldDB" id="A0A9D1NTC4"/>
<dbReference type="InterPro" id="IPR018631">
    <property type="entry name" value="AAA-ATPase-like_dom"/>
</dbReference>
<gene>
    <name evidence="2" type="ORF">IAA63_05615</name>
</gene>
<evidence type="ECO:0000259" key="1">
    <source>
        <dbReference type="Pfam" id="PF09820"/>
    </source>
</evidence>
<name>A0A9D1NTC4_9FIRM</name>
<sequence length="58" mass="6851">MGFRPLPIGIDDFREIIEQGYYYVDKTGLIKELLEMRGKVNLFTRPRRFGKTLNLSML</sequence>
<proteinExistence type="predicted"/>
<evidence type="ECO:0000313" key="3">
    <source>
        <dbReference type="Proteomes" id="UP000886723"/>
    </source>
</evidence>
<feature type="domain" description="AAA-ATPase-like" evidence="1">
    <location>
        <begin position="7"/>
        <end position="58"/>
    </location>
</feature>
<dbReference type="Proteomes" id="UP000886723">
    <property type="component" value="Unassembled WGS sequence"/>
</dbReference>
<organism evidence="2 3">
    <name type="scientific">Candidatus Pullilachnospira stercoravium</name>
    <dbReference type="NCBI Taxonomy" id="2840913"/>
    <lineage>
        <taxon>Bacteria</taxon>
        <taxon>Bacillati</taxon>
        <taxon>Bacillota</taxon>
        <taxon>Clostridia</taxon>
        <taxon>Lachnospirales</taxon>
        <taxon>Lachnospiraceae</taxon>
        <taxon>Lachnospiraceae incertae sedis</taxon>
        <taxon>Candidatus Pullilachnospira</taxon>
    </lineage>
</organism>